<dbReference type="PANTHER" id="PTHR12452">
    <property type="entry name" value="42-9-9 PROTEIN-RELATED"/>
    <property type="match status" value="1"/>
</dbReference>
<proteinExistence type="inferred from homology"/>
<feature type="domain" description="Thioredoxin" evidence="2">
    <location>
        <begin position="17"/>
        <end position="107"/>
    </location>
</feature>
<dbReference type="STRING" id="870435.A0A0C3PIY3"/>
<gene>
    <name evidence="3" type="ORF">M404DRAFT_997459</name>
</gene>
<name>A0A0C3PIY3_PISTI</name>
<dbReference type="InterPro" id="IPR045108">
    <property type="entry name" value="TXNDC17-like"/>
</dbReference>
<dbReference type="GO" id="GO:0005829">
    <property type="term" value="C:cytosol"/>
    <property type="evidence" value="ECO:0007669"/>
    <property type="project" value="TreeGrafter"/>
</dbReference>
<evidence type="ECO:0000313" key="3">
    <source>
        <dbReference type="EMBL" id="KIO08536.1"/>
    </source>
</evidence>
<evidence type="ECO:0000259" key="2">
    <source>
        <dbReference type="Pfam" id="PF06110"/>
    </source>
</evidence>
<dbReference type="PANTHER" id="PTHR12452:SF0">
    <property type="entry name" value="THIOREDOXIN DOMAIN-CONTAINING PROTEIN 17"/>
    <property type="match status" value="1"/>
</dbReference>
<dbReference type="Pfam" id="PF06110">
    <property type="entry name" value="TXD17-like_Trx"/>
    <property type="match status" value="1"/>
</dbReference>
<organism evidence="3 4">
    <name type="scientific">Pisolithus tinctorius Marx 270</name>
    <dbReference type="NCBI Taxonomy" id="870435"/>
    <lineage>
        <taxon>Eukaryota</taxon>
        <taxon>Fungi</taxon>
        <taxon>Dikarya</taxon>
        <taxon>Basidiomycota</taxon>
        <taxon>Agaricomycotina</taxon>
        <taxon>Agaricomycetes</taxon>
        <taxon>Agaricomycetidae</taxon>
        <taxon>Boletales</taxon>
        <taxon>Sclerodermatineae</taxon>
        <taxon>Pisolithaceae</taxon>
        <taxon>Pisolithus</taxon>
    </lineage>
</organism>
<dbReference type="EMBL" id="KN831957">
    <property type="protein sequence ID" value="KIO08536.1"/>
    <property type="molecule type" value="Genomic_DNA"/>
</dbReference>
<evidence type="ECO:0000256" key="1">
    <source>
        <dbReference type="ARBA" id="ARBA00008987"/>
    </source>
</evidence>
<dbReference type="Gene3D" id="3.40.30.10">
    <property type="entry name" value="Glutaredoxin"/>
    <property type="match status" value="1"/>
</dbReference>
<accession>A0A0C3PIY3</accession>
<dbReference type="InParanoid" id="A0A0C3PIY3"/>
<dbReference type="InterPro" id="IPR010357">
    <property type="entry name" value="TXNDC17_dom"/>
</dbReference>
<comment type="similarity">
    <text evidence="1">Belongs to the thioredoxin family.</text>
</comment>
<dbReference type="InterPro" id="IPR036249">
    <property type="entry name" value="Thioredoxin-like_sf"/>
</dbReference>
<keyword evidence="4" id="KW-1185">Reference proteome</keyword>
<evidence type="ECO:0000313" key="4">
    <source>
        <dbReference type="Proteomes" id="UP000054217"/>
    </source>
</evidence>
<protein>
    <recommendedName>
        <fullName evidence="2">Thioredoxin domain-containing protein</fullName>
    </recommendedName>
</protein>
<dbReference type="FunCoup" id="A0A0C3PIY3">
    <property type="interactions" value="295"/>
</dbReference>
<dbReference type="HOGENOM" id="CLU_120161_2_1_1"/>
<reference evidence="3 4" key="1">
    <citation type="submission" date="2014-04" db="EMBL/GenBank/DDBJ databases">
        <authorList>
            <consortium name="DOE Joint Genome Institute"/>
            <person name="Kuo A."/>
            <person name="Kohler A."/>
            <person name="Costa M.D."/>
            <person name="Nagy L.G."/>
            <person name="Floudas D."/>
            <person name="Copeland A."/>
            <person name="Barry K.W."/>
            <person name="Cichocki N."/>
            <person name="Veneault-Fourrey C."/>
            <person name="LaButti K."/>
            <person name="Lindquist E.A."/>
            <person name="Lipzen A."/>
            <person name="Lundell T."/>
            <person name="Morin E."/>
            <person name="Murat C."/>
            <person name="Sun H."/>
            <person name="Tunlid A."/>
            <person name="Henrissat B."/>
            <person name="Grigoriev I.V."/>
            <person name="Hibbett D.S."/>
            <person name="Martin F."/>
            <person name="Nordberg H.P."/>
            <person name="Cantor M.N."/>
            <person name="Hua S.X."/>
        </authorList>
    </citation>
    <scope>NUCLEOTIDE SEQUENCE [LARGE SCALE GENOMIC DNA]</scope>
    <source>
        <strain evidence="3 4">Marx 270</strain>
    </source>
</reference>
<reference evidence="4" key="2">
    <citation type="submission" date="2015-01" db="EMBL/GenBank/DDBJ databases">
        <title>Evolutionary Origins and Diversification of the Mycorrhizal Mutualists.</title>
        <authorList>
            <consortium name="DOE Joint Genome Institute"/>
            <consortium name="Mycorrhizal Genomics Consortium"/>
            <person name="Kohler A."/>
            <person name="Kuo A."/>
            <person name="Nagy L.G."/>
            <person name="Floudas D."/>
            <person name="Copeland A."/>
            <person name="Barry K.W."/>
            <person name="Cichocki N."/>
            <person name="Veneault-Fourrey C."/>
            <person name="LaButti K."/>
            <person name="Lindquist E.A."/>
            <person name="Lipzen A."/>
            <person name="Lundell T."/>
            <person name="Morin E."/>
            <person name="Murat C."/>
            <person name="Riley R."/>
            <person name="Ohm R."/>
            <person name="Sun H."/>
            <person name="Tunlid A."/>
            <person name="Henrissat B."/>
            <person name="Grigoriev I.V."/>
            <person name="Hibbett D.S."/>
            <person name="Martin F."/>
        </authorList>
    </citation>
    <scope>NUCLEOTIDE SEQUENCE [LARGE SCALE GENOMIC DNA]</scope>
    <source>
        <strain evidence="4">Marx 270</strain>
    </source>
</reference>
<dbReference type="AlphaFoldDB" id="A0A0C3PIY3"/>
<sequence>MPLQEAELPAEVAALATGQNCFLVFFSSRMDGKLWCPDCVAVENLINETFAPESSPFAVLVYVGQKAEWKSQDNIFRKDPWCLTSIPTIVRLNDAGEEISRLVEDDLLDPIKFSSFVQSHDA</sequence>
<dbReference type="OrthoDB" id="78947at2759"/>
<dbReference type="Proteomes" id="UP000054217">
    <property type="component" value="Unassembled WGS sequence"/>
</dbReference>
<dbReference type="GO" id="GO:0047134">
    <property type="term" value="F:protein-disulfide reductase [NAD(P)H] activity"/>
    <property type="evidence" value="ECO:0007669"/>
    <property type="project" value="InterPro"/>
</dbReference>
<dbReference type="SUPFAM" id="SSF52833">
    <property type="entry name" value="Thioredoxin-like"/>
    <property type="match status" value="1"/>
</dbReference>